<sequence>MACLRATEEAGSSGNCGSSLRSSLRQWRVDQSNRFFCDRRGMRLCSHTFLGRRTPLPWCSSFHCAQIWRASGITRRRATVVTVAEASISLRAPMNIT</sequence>
<dbReference type="AlphaFoldDB" id="A0A6B0UDW9"/>
<evidence type="ECO:0000256" key="1">
    <source>
        <dbReference type="SAM" id="MobiDB-lite"/>
    </source>
</evidence>
<accession>A0A6B0UDW9</accession>
<organism evidence="2">
    <name type="scientific">Ixodes ricinus</name>
    <name type="common">Common tick</name>
    <name type="synonym">Acarus ricinus</name>
    <dbReference type="NCBI Taxonomy" id="34613"/>
    <lineage>
        <taxon>Eukaryota</taxon>
        <taxon>Metazoa</taxon>
        <taxon>Ecdysozoa</taxon>
        <taxon>Arthropoda</taxon>
        <taxon>Chelicerata</taxon>
        <taxon>Arachnida</taxon>
        <taxon>Acari</taxon>
        <taxon>Parasitiformes</taxon>
        <taxon>Ixodida</taxon>
        <taxon>Ixodoidea</taxon>
        <taxon>Ixodidae</taxon>
        <taxon>Ixodinae</taxon>
        <taxon>Ixodes</taxon>
    </lineage>
</organism>
<proteinExistence type="predicted"/>
<protein>
    <submittedName>
        <fullName evidence="2">Uncharacterized protein</fullName>
    </submittedName>
</protein>
<reference evidence="2" key="1">
    <citation type="submission" date="2019-12" db="EMBL/GenBank/DDBJ databases">
        <title>An insight into the sialome of adult female Ixodes ricinus ticks feeding for 6 days.</title>
        <authorList>
            <person name="Perner J."/>
            <person name="Ribeiro J.M.C."/>
        </authorList>
    </citation>
    <scope>NUCLEOTIDE SEQUENCE</scope>
    <source>
        <strain evidence="2">Semi-engorged</strain>
        <tissue evidence="2">Salivary glands</tissue>
    </source>
</reference>
<feature type="region of interest" description="Disordered" evidence="1">
    <location>
        <begin position="1"/>
        <end position="21"/>
    </location>
</feature>
<name>A0A6B0UDW9_IXORI</name>
<feature type="compositionally biased region" description="Low complexity" evidence="1">
    <location>
        <begin position="11"/>
        <end position="21"/>
    </location>
</feature>
<dbReference type="EMBL" id="GIFC01005461">
    <property type="protein sequence ID" value="MXU87544.1"/>
    <property type="molecule type" value="Transcribed_RNA"/>
</dbReference>
<evidence type="ECO:0000313" key="2">
    <source>
        <dbReference type="EMBL" id="MXU87544.1"/>
    </source>
</evidence>